<accession>A0A1H1U5K3</accession>
<reference evidence="2" key="1">
    <citation type="submission" date="2016-10" db="EMBL/GenBank/DDBJ databases">
        <authorList>
            <person name="Varghese N."/>
            <person name="Submissions S."/>
        </authorList>
    </citation>
    <scope>NUCLEOTIDE SEQUENCE [LARGE SCALE GENOMIC DNA]</scope>
    <source>
        <strain evidence="2">DSM 22127</strain>
    </source>
</reference>
<dbReference type="RefSeq" id="WP_269457916.1">
    <property type="nucleotide sequence ID" value="NZ_LT629757.1"/>
</dbReference>
<keyword evidence="2" id="KW-1185">Reference proteome</keyword>
<dbReference type="EMBL" id="LT629757">
    <property type="protein sequence ID" value="SDS67536.1"/>
    <property type="molecule type" value="Genomic_DNA"/>
</dbReference>
<dbReference type="STRING" id="642780.SAMN04488570_2419"/>
<dbReference type="Proteomes" id="UP000198859">
    <property type="component" value="Chromosome I"/>
</dbReference>
<proteinExistence type="predicted"/>
<organism evidence="1 2">
    <name type="scientific">Nocardioides scoriae</name>
    <dbReference type="NCBI Taxonomy" id="642780"/>
    <lineage>
        <taxon>Bacteria</taxon>
        <taxon>Bacillati</taxon>
        <taxon>Actinomycetota</taxon>
        <taxon>Actinomycetes</taxon>
        <taxon>Propionibacteriales</taxon>
        <taxon>Nocardioidaceae</taxon>
        <taxon>Nocardioides</taxon>
    </lineage>
</organism>
<name>A0A1H1U5K3_9ACTN</name>
<sequence length="43" mass="5095">MKIMKTAATIGLAKKVYDEARKPENQARIRQALEQLRQRRARR</sequence>
<gene>
    <name evidence="1" type="ORF">SAMN04488570_2419</name>
</gene>
<evidence type="ECO:0000313" key="1">
    <source>
        <dbReference type="EMBL" id="SDS67536.1"/>
    </source>
</evidence>
<dbReference type="AlphaFoldDB" id="A0A1H1U5K3"/>
<evidence type="ECO:0000313" key="2">
    <source>
        <dbReference type="Proteomes" id="UP000198859"/>
    </source>
</evidence>
<protein>
    <submittedName>
        <fullName evidence="1">Uncharacterized protein</fullName>
    </submittedName>
</protein>